<dbReference type="Gene3D" id="1.10.4160.10">
    <property type="entry name" value="Hydantoin permease"/>
    <property type="match status" value="1"/>
</dbReference>
<proteinExistence type="predicted"/>
<evidence type="ECO:0000313" key="6">
    <source>
        <dbReference type="Proteomes" id="UP000622362"/>
    </source>
</evidence>
<feature type="transmembrane region" description="Helical" evidence="1">
    <location>
        <begin position="143"/>
        <end position="164"/>
    </location>
</feature>
<protein>
    <recommendedName>
        <fullName evidence="7">Branched-chain amino acid transport system II carrier protein</fullName>
    </recommendedName>
</protein>
<dbReference type="Proteomes" id="UP000648077">
    <property type="component" value="Unassembled WGS sequence"/>
</dbReference>
<evidence type="ECO:0000313" key="4">
    <source>
        <dbReference type="EMBL" id="PIH10654.1"/>
    </source>
</evidence>
<evidence type="ECO:0000313" key="5">
    <source>
        <dbReference type="Proteomes" id="UP000228502"/>
    </source>
</evidence>
<feature type="transmembrane region" description="Helical" evidence="1">
    <location>
        <begin position="218"/>
        <end position="238"/>
    </location>
</feature>
<reference evidence="3" key="3">
    <citation type="submission" date="2020-11" db="EMBL/GenBank/DDBJ databases">
        <title>Molecular epidemiology and genomic profiles of multidrug-resistant bacteria collected from clinical sources in South Africa.</title>
        <authorList>
            <person name="Asante J."/>
            <person name="Amoako D.G."/>
        </authorList>
    </citation>
    <scope>NUCLEOTIDE SEQUENCE</scope>
    <source>
        <strain evidence="3">C68</strain>
    </source>
</reference>
<feature type="transmembrane region" description="Helical" evidence="1">
    <location>
        <begin position="184"/>
        <end position="206"/>
    </location>
</feature>
<name>A0A2G7HZW2_STAEP</name>
<dbReference type="EMBL" id="JADPYN010000004">
    <property type="protein sequence ID" value="MBF9303193.1"/>
    <property type="molecule type" value="Genomic_DNA"/>
</dbReference>
<dbReference type="Proteomes" id="UP000622362">
    <property type="component" value="Unassembled WGS sequence"/>
</dbReference>
<dbReference type="AlphaFoldDB" id="A0A2G7HZW2"/>
<dbReference type="Proteomes" id="UP000228502">
    <property type="component" value="Unassembled WGS sequence"/>
</dbReference>
<dbReference type="GeneID" id="50019421"/>
<dbReference type="PANTHER" id="PTHR37814:SF1">
    <property type="entry name" value="MEMBRANE PROTEIN"/>
    <property type="match status" value="1"/>
</dbReference>
<reference evidence="2" key="2">
    <citation type="submission" date="2020-08" db="EMBL/GenBank/DDBJ databases">
        <title>Changes in the skin microbiome associated with squamous cell carcinoma in transplant recipients.</title>
        <authorList>
            <person name="Zaugg J."/>
            <person name="Krueger A."/>
            <person name="Lachner N."/>
        </authorList>
    </citation>
    <scope>NUCLEOTIDE SEQUENCE</scope>
    <source>
        <strain evidence="2">R5988</strain>
    </source>
</reference>
<organism evidence="3 6">
    <name type="scientific">Staphylococcus epidermidis</name>
    <dbReference type="NCBI Taxonomy" id="1282"/>
    <lineage>
        <taxon>Bacteria</taxon>
        <taxon>Bacillati</taxon>
        <taxon>Bacillota</taxon>
        <taxon>Bacilli</taxon>
        <taxon>Bacillales</taxon>
        <taxon>Staphylococcaceae</taxon>
        <taxon>Staphylococcus</taxon>
    </lineage>
</organism>
<comment type="caution">
    <text evidence="3">The sequence shown here is derived from an EMBL/GenBank/DDBJ whole genome shotgun (WGS) entry which is preliminary data.</text>
</comment>
<dbReference type="OrthoDB" id="4424890at2"/>
<feature type="transmembrane region" description="Helical" evidence="1">
    <location>
        <begin position="262"/>
        <end position="286"/>
    </location>
</feature>
<gene>
    <name evidence="4" type="ORF">CTJ08_04125</name>
    <name evidence="2" type="ORF">H3963_04790</name>
    <name evidence="3" type="ORF">I3V53_03710</name>
</gene>
<reference evidence="4 5" key="1">
    <citation type="submission" date="2017-10" db="EMBL/GenBank/DDBJ databases">
        <title>genome sequences of Staph epi in chlorhexidine trial.</title>
        <authorList>
            <person name="Greninger A.L."/>
            <person name="Addetia A."/>
            <person name="Qin X."/>
            <person name="Zerr D."/>
        </authorList>
    </citation>
    <scope>NUCLEOTIDE SEQUENCE [LARGE SCALE GENOMIC DNA]</scope>
    <source>
        <strain evidence="4 5">SCH-17</strain>
    </source>
</reference>
<keyword evidence="1" id="KW-0812">Transmembrane</keyword>
<feature type="transmembrane region" description="Helical" evidence="1">
    <location>
        <begin position="7"/>
        <end position="24"/>
    </location>
</feature>
<feature type="transmembrane region" description="Helical" evidence="1">
    <location>
        <begin position="298"/>
        <end position="317"/>
    </location>
</feature>
<dbReference type="EMBL" id="PEJG01000004">
    <property type="protein sequence ID" value="PIH10654.1"/>
    <property type="molecule type" value="Genomic_DNA"/>
</dbReference>
<feature type="transmembrane region" description="Helical" evidence="1">
    <location>
        <begin position="115"/>
        <end position="136"/>
    </location>
</feature>
<sequence>MGLNKEAIKIGFAYVGIVVGAGFSTGQEVMQFFTPFGLWSYIGVIISGFILGFIGRQVAKIGTAFEAKNHESTLQYVFGKKFSKVFDYILVFFLFGIAVTMIAGSGSTFEQSFGIPTWLGALIMTVLIYLTLLLDFNKIVRALGLVTPFLIIMVILIAVFYLFTGSISLGEVNSAMPETSAWKGIFWGLVYGGLAFAVGFSTIVAIGGDASKRRVSGAGAMFGGVLYAILLALINFSLQTEYSKIKDVAIPTLNLAKGIHPWLGLVLTVIMLAVMYNTILGLCYSFAARFTEPYSKKYHIFIIIMMVMAFILSFVGFADLINVLYKFMGIVGLFIVVAVLIKYYKRKKDDEEHIA</sequence>
<feature type="transmembrane region" description="Helical" evidence="1">
    <location>
        <begin position="323"/>
        <end position="344"/>
    </location>
</feature>
<keyword evidence="1" id="KW-1133">Transmembrane helix</keyword>
<evidence type="ECO:0008006" key="7">
    <source>
        <dbReference type="Google" id="ProtNLM"/>
    </source>
</evidence>
<feature type="transmembrane region" description="Helical" evidence="1">
    <location>
        <begin position="36"/>
        <end position="54"/>
    </location>
</feature>
<dbReference type="InterPro" id="IPR038728">
    <property type="entry name" value="YkvI-like"/>
</dbReference>
<accession>A0A2G7HZW2</accession>
<dbReference type="PANTHER" id="PTHR37814">
    <property type="entry name" value="CONSERVED MEMBRANE PROTEIN"/>
    <property type="match status" value="1"/>
</dbReference>
<evidence type="ECO:0000313" key="2">
    <source>
        <dbReference type="EMBL" id="MBF2229776.1"/>
    </source>
</evidence>
<dbReference type="RefSeq" id="WP_001832177.1">
    <property type="nucleotide sequence ID" value="NZ_AP019721.1"/>
</dbReference>
<keyword evidence="1" id="KW-0472">Membrane</keyword>
<evidence type="ECO:0000256" key="1">
    <source>
        <dbReference type="SAM" id="Phobius"/>
    </source>
</evidence>
<dbReference type="KEGG" id="seps:DP17_1725"/>
<evidence type="ECO:0000313" key="3">
    <source>
        <dbReference type="EMBL" id="MBF9303193.1"/>
    </source>
</evidence>
<feature type="transmembrane region" description="Helical" evidence="1">
    <location>
        <begin position="85"/>
        <end position="103"/>
    </location>
</feature>
<dbReference type="EMBL" id="JACGQI010000005">
    <property type="protein sequence ID" value="MBF2229776.1"/>
    <property type="molecule type" value="Genomic_DNA"/>
</dbReference>